<dbReference type="SUPFAM" id="SSF54160">
    <property type="entry name" value="Chromo domain-like"/>
    <property type="match status" value="1"/>
</dbReference>
<gene>
    <name evidence="2" type="ORF">Sradi_0838600</name>
</gene>
<proteinExistence type="predicted"/>
<protein>
    <recommendedName>
        <fullName evidence="1">Tf2-1-like SH3-like domain-containing protein</fullName>
    </recommendedName>
</protein>
<dbReference type="Pfam" id="PF24626">
    <property type="entry name" value="SH3_Tf2-1"/>
    <property type="match status" value="1"/>
</dbReference>
<organism evidence="2">
    <name type="scientific">Sesamum radiatum</name>
    <name type="common">Black benniseed</name>
    <dbReference type="NCBI Taxonomy" id="300843"/>
    <lineage>
        <taxon>Eukaryota</taxon>
        <taxon>Viridiplantae</taxon>
        <taxon>Streptophyta</taxon>
        <taxon>Embryophyta</taxon>
        <taxon>Tracheophyta</taxon>
        <taxon>Spermatophyta</taxon>
        <taxon>Magnoliopsida</taxon>
        <taxon>eudicotyledons</taxon>
        <taxon>Gunneridae</taxon>
        <taxon>Pentapetalae</taxon>
        <taxon>asterids</taxon>
        <taxon>lamiids</taxon>
        <taxon>Lamiales</taxon>
        <taxon>Pedaliaceae</taxon>
        <taxon>Sesamum</taxon>
    </lineage>
</organism>
<accession>A0AAW2V1J9</accession>
<feature type="domain" description="Tf2-1-like SH3-like" evidence="1">
    <location>
        <begin position="89"/>
        <end position="153"/>
    </location>
</feature>
<name>A0AAW2V1J9_SESRA</name>
<dbReference type="PANTHER" id="PTHR46148:SF52">
    <property type="entry name" value="OS04G0603800 PROTEIN"/>
    <property type="match status" value="1"/>
</dbReference>
<sequence>MRFLHLAEYWYNISYHSSIHMLPFQALFGRSPPSTRDYLDGAASVATLDTLLLERRDYFVAARYHLSWARQRMKSQADKHRQDCHFAIGDWVLLLLHPYRQHSGYRRTLEKLSRQLYGLFCILYHIGPVAYELDLQADARIHPVFHISLLKPFCRDPPSTRGSLPIEVLGPSDPTQPFRILGTRDDCLLVQWEDEDEIKASWISLEDFESKFPNFSLEVNAGLDDPSNDTGWAKGSLSDQDGVIGLPAISQNGPGVMGLPSGIGSRF</sequence>
<dbReference type="InterPro" id="IPR016197">
    <property type="entry name" value="Chromo-like_dom_sf"/>
</dbReference>
<evidence type="ECO:0000259" key="1">
    <source>
        <dbReference type="Pfam" id="PF24626"/>
    </source>
</evidence>
<dbReference type="PANTHER" id="PTHR46148">
    <property type="entry name" value="CHROMO DOMAIN-CONTAINING PROTEIN"/>
    <property type="match status" value="1"/>
</dbReference>
<dbReference type="AlphaFoldDB" id="A0AAW2V1J9"/>
<dbReference type="InterPro" id="IPR056924">
    <property type="entry name" value="SH3_Tf2-1"/>
</dbReference>
<dbReference type="EMBL" id="JACGWJ010000004">
    <property type="protein sequence ID" value="KAL0423038.1"/>
    <property type="molecule type" value="Genomic_DNA"/>
</dbReference>
<comment type="caution">
    <text evidence="2">The sequence shown here is derived from an EMBL/GenBank/DDBJ whole genome shotgun (WGS) entry which is preliminary data.</text>
</comment>
<evidence type="ECO:0000313" key="2">
    <source>
        <dbReference type="EMBL" id="KAL0423038.1"/>
    </source>
</evidence>
<reference evidence="2" key="1">
    <citation type="submission" date="2020-06" db="EMBL/GenBank/DDBJ databases">
        <authorList>
            <person name="Li T."/>
            <person name="Hu X."/>
            <person name="Zhang T."/>
            <person name="Song X."/>
            <person name="Zhang H."/>
            <person name="Dai N."/>
            <person name="Sheng W."/>
            <person name="Hou X."/>
            <person name="Wei L."/>
        </authorList>
    </citation>
    <scope>NUCLEOTIDE SEQUENCE</scope>
    <source>
        <strain evidence="2">G02</strain>
        <tissue evidence="2">Leaf</tissue>
    </source>
</reference>
<reference evidence="2" key="2">
    <citation type="journal article" date="2024" name="Plant">
        <title>Genomic evolution and insights into agronomic trait innovations of Sesamum species.</title>
        <authorList>
            <person name="Miao H."/>
            <person name="Wang L."/>
            <person name="Qu L."/>
            <person name="Liu H."/>
            <person name="Sun Y."/>
            <person name="Le M."/>
            <person name="Wang Q."/>
            <person name="Wei S."/>
            <person name="Zheng Y."/>
            <person name="Lin W."/>
            <person name="Duan Y."/>
            <person name="Cao H."/>
            <person name="Xiong S."/>
            <person name="Wang X."/>
            <person name="Wei L."/>
            <person name="Li C."/>
            <person name="Ma Q."/>
            <person name="Ju M."/>
            <person name="Zhao R."/>
            <person name="Li G."/>
            <person name="Mu C."/>
            <person name="Tian Q."/>
            <person name="Mei H."/>
            <person name="Zhang T."/>
            <person name="Gao T."/>
            <person name="Zhang H."/>
        </authorList>
    </citation>
    <scope>NUCLEOTIDE SEQUENCE</scope>
    <source>
        <strain evidence="2">G02</strain>
    </source>
</reference>